<evidence type="ECO:0000313" key="3">
    <source>
        <dbReference type="Proteomes" id="UP000238196"/>
    </source>
</evidence>
<dbReference type="InterPro" id="IPR043129">
    <property type="entry name" value="ATPase_NBD"/>
</dbReference>
<feature type="domain" description="ATPase BadF/BadG/BcrA/BcrD type" evidence="1">
    <location>
        <begin position="7"/>
        <end position="284"/>
    </location>
</feature>
<dbReference type="PANTHER" id="PTHR43190:SF3">
    <property type="entry name" value="N-ACETYL-D-GLUCOSAMINE KINASE"/>
    <property type="match status" value="1"/>
</dbReference>
<keyword evidence="2" id="KW-0808">Transferase</keyword>
<dbReference type="SUPFAM" id="SSF53067">
    <property type="entry name" value="Actin-like ATPase domain"/>
    <property type="match status" value="2"/>
</dbReference>
<dbReference type="Pfam" id="PF01869">
    <property type="entry name" value="BcrAD_BadFG"/>
    <property type="match status" value="1"/>
</dbReference>
<dbReference type="GO" id="GO:0016301">
    <property type="term" value="F:kinase activity"/>
    <property type="evidence" value="ECO:0007669"/>
    <property type="project" value="UniProtKB-KW"/>
</dbReference>
<comment type="caution">
    <text evidence="2">The sequence shown here is derived from an EMBL/GenBank/DDBJ whole genome shotgun (WGS) entry which is preliminary data.</text>
</comment>
<dbReference type="InterPro" id="IPR052519">
    <property type="entry name" value="Euk-type_GlcNAc_Kinase"/>
</dbReference>
<organism evidence="2 3">
    <name type="scientific">Proteobacteria bacterium 228</name>
    <dbReference type="NCBI Taxonomy" id="2083153"/>
    <lineage>
        <taxon>Bacteria</taxon>
        <taxon>Pseudomonadati</taxon>
        <taxon>Pseudomonadota</taxon>
    </lineage>
</organism>
<evidence type="ECO:0000313" key="2">
    <source>
        <dbReference type="EMBL" id="PPC74351.1"/>
    </source>
</evidence>
<dbReference type="OrthoDB" id="9816014at2"/>
<gene>
    <name evidence="2" type="ORF">C4K68_25770</name>
</gene>
<sequence>MSIHFLLGVDGGGTSCRARLEDRHGRILGESRGGTANPRTGIRQAWDNIMQTCLEACRQGQLSSDDMQHVRLGLGLAGTNQSYERQLILSQPHPFGETFLLTDAHTACLGAFNGGEGGIVILGTGSCAVSFIAQRFHLFGGWGFPVSDQASGAWLGLHLVSHALAALDHMQPSSPLAEQVAEHFGQQRENFVTWQNQALPRDYASFAPWIYAAARQHDPLALELIQHQVEWIERFVRQLLHTGCQQVALMGGLAEAVQPWLPPSLLTYLAIPQADALAGAILMARQQLGYRP</sequence>
<proteinExistence type="predicted"/>
<evidence type="ECO:0000259" key="1">
    <source>
        <dbReference type="Pfam" id="PF01869"/>
    </source>
</evidence>
<accession>A0A2S5KHR2</accession>
<reference evidence="2 3" key="1">
    <citation type="submission" date="2018-02" db="EMBL/GenBank/DDBJ databases">
        <title>novel marine gammaproteobacteria from coastal saline agro ecosystem.</title>
        <authorList>
            <person name="Krishnan R."/>
            <person name="Ramesh Kumar N."/>
        </authorList>
    </citation>
    <scope>NUCLEOTIDE SEQUENCE [LARGE SCALE GENOMIC DNA]</scope>
    <source>
        <strain evidence="2 3">228</strain>
    </source>
</reference>
<protein>
    <submittedName>
        <fullName evidence="2">N-acetylglucosamine kinase</fullName>
    </submittedName>
</protein>
<dbReference type="EMBL" id="PRLP01000148">
    <property type="protein sequence ID" value="PPC74351.1"/>
    <property type="molecule type" value="Genomic_DNA"/>
</dbReference>
<dbReference type="InterPro" id="IPR002731">
    <property type="entry name" value="ATPase_BadF"/>
</dbReference>
<dbReference type="Gene3D" id="3.30.420.40">
    <property type="match status" value="2"/>
</dbReference>
<keyword evidence="2" id="KW-0418">Kinase</keyword>
<dbReference type="PANTHER" id="PTHR43190">
    <property type="entry name" value="N-ACETYL-D-GLUCOSAMINE KINASE"/>
    <property type="match status" value="1"/>
</dbReference>
<name>A0A2S5KHR2_9PROT</name>
<dbReference type="Proteomes" id="UP000238196">
    <property type="component" value="Unassembled WGS sequence"/>
</dbReference>
<dbReference type="CDD" id="cd24082">
    <property type="entry name" value="ASKHA_NBD_GspK-like"/>
    <property type="match status" value="1"/>
</dbReference>
<dbReference type="AlphaFoldDB" id="A0A2S5KHR2"/>